<comment type="catalytic activity">
    <reaction evidence="7">
        <text>pyruvate + acetyl-CoA + H2O = (3R)-citramalate + CoA + H(+)</text>
        <dbReference type="Rhea" id="RHEA:19045"/>
        <dbReference type="ChEBI" id="CHEBI:15361"/>
        <dbReference type="ChEBI" id="CHEBI:15377"/>
        <dbReference type="ChEBI" id="CHEBI:15378"/>
        <dbReference type="ChEBI" id="CHEBI:30934"/>
        <dbReference type="ChEBI" id="CHEBI:57287"/>
        <dbReference type="ChEBI" id="CHEBI:57288"/>
        <dbReference type="EC" id="2.3.3.21"/>
    </reaction>
</comment>
<comment type="caution">
    <text evidence="11">The sequence shown here is derived from an EMBL/GenBank/DDBJ whole genome shotgun (WGS) entry which is preliminary data.</text>
</comment>
<evidence type="ECO:0000256" key="1">
    <source>
        <dbReference type="ARBA" id="ARBA00004743"/>
    </source>
</evidence>
<reference evidence="11 12" key="1">
    <citation type="submission" date="2018-08" db="EMBL/GenBank/DDBJ databases">
        <title>Genomic Encyclopedia of Archaeal and Bacterial Type Strains, Phase II (KMG-II): from individual species to whole genera.</title>
        <authorList>
            <person name="Goeker M."/>
        </authorList>
    </citation>
    <scope>NUCLEOTIDE SEQUENCE [LARGE SCALE GENOMIC DNA]</scope>
    <source>
        <strain evidence="11 12">DSM 5002</strain>
    </source>
</reference>
<keyword evidence="12" id="KW-1185">Reference proteome</keyword>
<organism evidence="11 12">
    <name type="scientific">Dichotomicrobium thermohalophilum</name>
    <dbReference type="NCBI Taxonomy" id="933063"/>
    <lineage>
        <taxon>Bacteria</taxon>
        <taxon>Pseudomonadati</taxon>
        <taxon>Pseudomonadota</taxon>
        <taxon>Alphaproteobacteria</taxon>
        <taxon>Hyphomicrobiales</taxon>
        <taxon>Hyphomicrobiaceae</taxon>
        <taxon>Dichotomicrobium</taxon>
    </lineage>
</organism>
<evidence type="ECO:0000256" key="2">
    <source>
        <dbReference type="ARBA" id="ARBA00006154"/>
    </source>
</evidence>
<dbReference type="Pfam" id="PF08502">
    <property type="entry name" value="LeuA_dimer"/>
    <property type="match status" value="1"/>
</dbReference>
<dbReference type="SMART" id="SM00917">
    <property type="entry name" value="LeuA_dimer"/>
    <property type="match status" value="1"/>
</dbReference>
<dbReference type="Pfam" id="PF22617">
    <property type="entry name" value="HCS_D2"/>
    <property type="match status" value="1"/>
</dbReference>
<dbReference type="Proteomes" id="UP000266273">
    <property type="component" value="Unassembled WGS sequence"/>
</dbReference>
<evidence type="ECO:0000313" key="12">
    <source>
        <dbReference type="Proteomes" id="UP000266273"/>
    </source>
</evidence>
<keyword evidence="3" id="KW-0028">Amino-acid biosynthesis</keyword>
<protein>
    <recommendedName>
        <fullName evidence="8">Citramalate synthase</fullName>
        <ecNumber evidence="8">2.3.3.21</ecNumber>
    </recommendedName>
</protein>
<dbReference type="GO" id="GO:0043714">
    <property type="term" value="F:(R)-citramalate synthase activity"/>
    <property type="evidence" value="ECO:0007669"/>
    <property type="project" value="UniProtKB-UniRule"/>
</dbReference>
<comment type="pathway">
    <text evidence="1">Amino-acid biosynthesis; L-isoleucine biosynthesis; 2-oxobutanoate from pyruvate: step 1/3.</text>
</comment>
<dbReference type="PROSITE" id="PS00815">
    <property type="entry name" value="AIPM_HOMOCIT_SYNTH_1"/>
    <property type="match status" value="1"/>
</dbReference>
<dbReference type="InterPro" id="IPR013709">
    <property type="entry name" value="2-isopropylmalate_synth_dimer"/>
</dbReference>
<dbReference type="GO" id="GO:0009097">
    <property type="term" value="P:isoleucine biosynthetic process"/>
    <property type="evidence" value="ECO:0007669"/>
    <property type="project" value="UniProtKB-UniRule"/>
</dbReference>
<keyword evidence="5 9" id="KW-0808">Transferase</keyword>
<dbReference type="CDD" id="cd07941">
    <property type="entry name" value="DRE_TIM_LeuA3"/>
    <property type="match status" value="1"/>
</dbReference>
<dbReference type="AlphaFoldDB" id="A0A397PF14"/>
<accession>A0A397PF14</accession>
<dbReference type="InterPro" id="IPR002034">
    <property type="entry name" value="AIPM/Hcit_synth_CS"/>
</dbReference>
<evidence type="ECO:0000256" key="6">
    <source>
        <dbReference type="ARBA" id="ARBA00023304"/>
    </source>
</evidence>
<dbReference type="EC" id="2.3.3.21" evidence="8"/>
<dbReference type="NCBIfam" id="TIGR00977">
    <property type="entry name" value="citramal_synth"/>
    <property type="match status" value="1"/>
</dbReference>
<dbReference type="PANTHER" id="PTHR43538">
    <property type="entry name" value="ALPHA-IPM SYNTHASE/HOMOCITRATE SYNTHASE"/>
    <property type="match status" value="1"/>
</dbReference>
<dbReference type="SUPFAM" id="SSF51569">
    <property type="entry name" value="Aldolase"/>
    <property type="match status" value="1"/>
</dbReference>
<keyword evidence="4" id="KW-0412">Isoleucine biosynthesis</keyword>
<dbReference type="PANTHER" id="PTHR43538:SF1">
    <property type="entry name" value="(R)-CITRAMALATE SYNTHASE"/>
    <property type="match status" value="1"/>
</dbReference>
<dbReference type="GO" id="GO:0009098">
    <property type="term" value="P:L-leucine biosynthetic process"/>
    <property type="evidence" value="ECO:0007669"/>
    <property type="project" value="InterPro"/>
</dbReference>
<evidence type="ECO:0000256" key="8">
    <source>
        <dbReference type="NCBIfam" id="TIGR00977"/>
    </source>
</evidence>
<dbReference type="Pfam" id="PF00682">
    <property type="entry name" value="HMGL-like"/>
    <property type="match status" value="1"/>
</dbReference>
<dbReference type="InterPro" id="IPR054691">
    <property type="entry name" value="LeuA/HCS_post-cat"/>
</dbReference>
<name>A0A397PF14_9HYPH</name>
<dbReference type="EMBL" id="QXDF01000002">
    <property type="protein sequence ID" value="RIA47548.1"/>
    <property type="molecule type" value="Genomic_DNA"/>
</dbReference>
<dbReference type="UniPathway" id="UPA00047">
    <property type="reaction ID" value="UER00066"/>
</dbReference>
<keyword evidence="6" id="KW-0100">Branched-chain amino acid biosynthesis</keyword>
<dbReference type="Gene3D" id="1.10.238.260">
    <property type="match status" value="1"/>
</dbReference>
<dbReference type="RefSeq" id="WP_119061925.1">
    <property type="nucleotide sequence ID" value="NZ_QXDF01000002.1"/>
</dbReference>
<evidence type="ECO:0000256" key="7">
    <source>
        <dbReference type="ARBA" id="ARBA00048263"/>
    </source>
</evidence>
<dbReference type="InterPro" id="IPR005675">
    <property type="entry name" value="Citramal_synthase"/>
</dbReference>
<proteinExistence type="inferred from homology"/>
<dbReference type="InterPro" id="IPR013785">
    <property type="entry name" value="Aldolase_TIM"/>
</dbReference>
<evidence type="ECO:0000313" key="11">
    <source>
        <dbReference type="EMBL" id="RIA47548.1"/>
    </source>
</evidence>
<evidence type="ECO:0000256" key="3">
    <source>
        <dbReference type="ARBA" id="ARBA00022605"/>
    </source>
</evidence>
<evidence type="ECO:0000256" key="5">
    <source>
        <dbReference type="ARBA" id="ARBA00022679"/>
    </source>
</evidence>
<dbReference type="InterPro" id="IPR036230">
    <property type="entry name" value="LeuA_allosteric_dom_sf"/>
</dbReference>
<evidence type="ECO:0000256" key="9">
    <source>
        <dbReference type="RuleBase" id="RU003523"/>
    </source>
</evidence>
<evidence type="ECO:0000259" key="10">
    <source>
        <dbReference type="PROSITE" id="PS50991"/>
    </source>
</evidence>
<dbReference type="OrthoDB" id="9803573at2"/>
<dbReference type="InterPro" id="IPR000891">
    <property type="entry name" value="PYR_CT"/>
</dbReference>
<sequence length="539" mass="58944">MSTGTNGQERLYLFDTTLRDGAQTLGVDFSTEDKRLIAERLDTLGIDYIEGGYPGANPTDTAFFENPPELSNARLVAFGMTKRAGRSVSNDPGFAALLQSSAPAICLVAKSWDYHVELALGISNEENLQAIAESTEAIIADDREALVDCEHFFDGYKANREYALACAKAAHDAGASWIVLCDTNGGTLPHEVEEIVRDVAHELPSARLGIHTHNDTENGVANTFAGVEGGARQVQGTLNGLGERCGNANLTSIIPTLTLKEPYRSRFVTGVTSERLKTLTHVSRYLDEALNQAPNRSAPYVGTSAFAHKGGIHVSAVQKDPRTYEHVSPEAIGNARKLLVSDQAGRSNILAELERLGIPVAPDDPRVRSLLEEVKRRESLGYSYEGADASFELMARRHLSNVPSYFDVERFRVMVERRHNARGELVTVSEATVKVRINGDAVLSVGEGNGPVHALDCALRKDLGVYQQYTEELELVDYKVRILTGGTDAVTRVLIETLDTKTRDRWFTVGVSPNIVDASFEALIDSITYKLMRENVVAH</sequence>
<feature type="domain" description="Pyruvate carboxyltransferase" evidence="10">
    <location>
        <begin position="11"/>
        <end position="277"/>
    </location>
</feature>
<evidence type="ECO:0000256" key="4">
    <source>
        <dbReference type="ARBA" id="ARBA00022624"/>
    </source>
</evidence>
<gene>
    <name evidence="11" type="ORF">BXY53_2102</name>
</gene>
<comment type="similarity">
    <text evidence="2 9">Belongs to the alpha-IPM synthase/homocitrate synthase family.</text>
</comment>
<dbReference type="Gene3D" id="3.30.160.270">
    <property type="match status" value="1"/>
</dbReference>
<dbReference type="SUPFAM" id="SSF110921">
    <property type="entry name" value="2-isopropylmalate synthase LeuA, allosteric (dimerisation) domain"/>
    <property type="match status" value="1"/>
</dbReference>
<dbReference type="PROSITE" id="PS50991">
    <property type="entry name" value="PYR_CT"/>
    <property type="match status" value="1"/>
</dbReference>
<dbReference type="Gene3D" id="3.20.20.70">
    <property type="entry name" value="Aldolase class I"/>
    <property type="match status" value="1"/>
</dbReference>
<dbReference type="GO" id="GO:0003852">
    <property type="term" value="F:2-isopropylmalate synthase activity"/>
    <property type="evidence" value="ECO:0007669"/>
    <property type="project" value="InterPro"/>
</dbReference>